<feature type="compositionally biased region" description="Polar residues" evidence="2">
    <location>
        <begin position="677"/>
        <end position="686"/>
    </location>
</feature>
<proteinExistence type="predicted"/>
<name>A0A182JRZ6_9DIPT</name>
<dbReference type="PANTHER" id="PTHR34439">
    <property type="entry name" value="CENTROBIN"/>
    <property type="match status" value="1"/>
</dbReference>
<feature type="compositionally biased region" description="Polar residues" evidence="2">
    <location>
        <begin position="109"/>
        <end position="146"/>
    </location>
</feature>
<dbReference type="GO" id="GO:1902410">
    <property type="term" value="P:mitotic cytokinetic process"/>
    <property type="evidence" value="ECO:0007669"/>
    <property type="project" value="TreeGrafter"/>
</dbReference>
<organism evidence="3 4">
    <name type="scientific">Anopheles christyi</name>
    <dbReference type="NCBI Taxonomy" id="43041"/>
    <lineage>
        <taxon>Eukaryota</taxon>
        <taxon>Metazoa</taxon>
        <taxon>Ecdysozoa</taxon>
        <taxon>Arthropoda</taxon>
        <taxon>Hexapoda</taxon>
        <taxon>Insecta</taxon>
        <taxon>Pterygota</taxon>
        <taxon>Neoptera</taxon>
        <taxon>Endopterygota</taxon>
        <taxon>Diptera</taxon>
        <taxon>Nematocera</taxon>
        <taxon>Culicoidea</taxon>
        <taxon>Culicidae</taxon>
        <taxon>Anophelinae</taxon>
        <taxon>Anopheles</taxon>
    </lineage>
</organism>
<accession>A0A182JRZ6</accession>
<evidence type="ECO:0000313" key="3">
    <source>
        <dbReference type="EnsemblMetazoa" id="ACHR001278-PA"/>
    </source>
</evidence>
<feature type="coiled-coil region" evidence="1">
    <location>
        <begin position="208"/>
        <end position="369"/>
    </location>
</feature>
<feature type="coiled-coil region" evidence="1">
    <location>
        <begin position="394"/>
        <end position="479"/>
    </location>
</feature>
<reference evidence="4" key="1">
    <citation type="submission" date="2013-03" db="EMBL/GenBank/DDBJ databases">
        <title>The Genome Sequence of Anopheles christyi ACHKN1017.</title>
        <authorList>
            <consortium name="The Broad Institute Genomics Platform"/>
            <person name="Neafsey D.E."/>
            <person name="Besansky N."/>
            <person name="Walker B."/>
            <person name="Young S.K."/>
            <person name="Zeng Q."/>
            <person name="Gargeya S."/>
            <person name="Fitzgerald M."/>
            <person name="Haas B."/>
            <person name="Abouelleil A."/>
            <person name="Allen A.W."/>
            <person name="Alvarado L."/>
            <person name="Arachchi H.M."/>
            <person name="Berlin A.M."/>
            <person name="Chapman S.B."/>
            <person name="Gainer-Dewar J."/>
            <person name="Goldberg J."/>
            <person name="Griggs A."/>
            <person name="Gujja S."/>
            <person name="Hansen M."/>
            <person name="Howarth C."/>
            <person name="Imamovic A."/>
            <person name="Ireland A."/>
            <person name="Larimer J."/>
            <person name="McCowan C."/>
            <person name="Murphy C."/>
            <person name="Pearson M."/>
            <person name="Poon T.W."/>
            <person name="Priest M."/>
            <person name="Roberts A."/>
            <person name="Saif S."/>
            <person name="Shea T."/>
            <person name="Sisk P."/>
            <person name="Sykes S."/>
            <person name="Wortman J."/>
            <person name="Nusbaum C."/>
            <person name="Birren B."/>
        </authorList>
    </citation>
    <scope>NUCLEOTIDE SEQUENCE [LARGE SCALE GENOMIC DNA]</scope>
    <source>
        <strain evidence="4">ACHKN1017</strain>
    </source>
</reference>
<dbReference type="VEuPathDB" id="VectorBase:ACHR001278"/>
<dbReference type="GO" id="GO:0005813">
    <property type="term" value="C:centrosome"/>
    <property type="evidence" value="ECO:0007669"/>
    <property type="project" value="TreeGrafter"/>
</dbReference>
<dbReference type="GO" id="GO:0007099">
    <property type="term" value="P:centriole replication"/>
    <property type="evidence" value="ECO:0007669"/>
    <property type="project" value="InterPro"/>
</dbReference>
<dbReference type="EnsemblMetazoa" id="ACHR001278-RA">
    <property type="protein sequence ID" value="ACHR001278-PA"/>
    <property type="gene ID" value="ACHR001278"/>
</dbReference>
<dbReference type="AlphaFoldDB" id="A0A182JRZ6"/>
<dbReference type="GO" id="GO:1902017">
    <property type="term" value="P:regulation of cilium assembly"/>
    <property type="evidence" value="ECO:0007669"/>
    <property type="project" value="InterPro"/>
</dbReference>
<evidence type="ECO:0000256" key="2">
    <source>
        <dbReference type="SAM" id="MobiDB-lite"/>
    </source>
</evidence>
<evidence type="ECO:0000313" key="4">
    <source>
        <dbReference type="Proteomes" id="UP000075881"/>
    </source>
</evidence>
<keyword evidence="1" id="KW-0175">Coiled coil</keyword>
<dbReference type="PANTHER" id="PTHR34439:SF1">
    <property type="entry name" value="CENTROBIN"/>
    <property type="match status" value="1"/>
</dbReference>
<dbReference type="GO" id="GO:0005814">
    <property type="term" value="C:centriole"/>
    <property type="evidence" value="ECO:0007669"/>
    <property type="project" value="TreeGrafter"/>
</dbReference>
<keyword evidence="4" id="KW-1185">Reference proteome</keyword>
<dbReference type="Proteomes" id="UP000075881">
    <property type="component" value="Unassembled WGS sequence"/>
</dbReference>
<dbReference type="GO" id="GO:0051299">
    <property type="term" value="P:centrosome separation"/>
    <property type="evidence" value="ECO:0007669"/>
    <property type="project" value="TreeGrafter"/>
</dbReference>
<dbReference type="InterPro" id="IPR038923">
    <property type="entry name" value="Centrobin"/>
</dbReference>
<evidence type="ECO:0000256" key="1">
    <source>
        <dbReference type="SAM" id="Coils"/>
    </source>
</evidence>
<sequence>MSDSDETDVLLLIPPDFFNCETPITLTSRTPANYSWDLSYESFVQQSSGNIMAGIGNYSLAGCTAAERTEHYVASTPFKQHSQQHQAPLKEEYILHEIDRFLRDDDPQNTQQQRVYQHNGVSTNSPEGSLQDYPSITPNDFNSLTKHQPGCGPVPQKPPRNVHGGGMVSKSSGKNGQQLLNLSDIWQTNGANGQPDSSKVLQEERLRRQHCERNIQTLHMKLLEYEEKISVALSVDREKLSIIGNLEQESSRLNGKLRDMELKHIETHEKLMAENLEFKNKNLFLEKELAETLNLVRKLEDKKDNLEIKVENLVTASRDVGEVHRQQLEDLQIRLANSRDNERQLREQLGKQRNSNEQLTTELQTEKQKLADGVRLRADFCALKSKSDALGKRFAEVTRENETLKDQMKHVKEQNAILQEESKKLLKELELQRLTLKKYYQSQLEDVVSDKLKEFQKQLANVEEELKEESKNRERTLTERAKRQIELIDQKREQEIELLTERCNEQESLYRLQLANSAQRIHELEDELRTIRCGRADIAVQVHSIMENQWKQTRDLLMSTGKQISSNNHTQLEQDAQNAAKFNRLTLEHLDKDRLDGVRSLKNSFLTDEQDSFQTPAVRKMDAERWRKPAESNVANTHKEQLHNYIELLLQTSPNDLKRLEEVLSSCRKQSKKEPTVRNNTANETTVPPCGMTMGRSASATALNQLGLTGKASNKTLRPWK</sequence>
<feature type="region of interest" description="Disordered" evidence="2">
    <location>
        <begin position="109"/>
        <end position="174"/>
    </location>
</feature>
<reference evidence="3" key="2">
    <citation type="submission" date="2020-05" db="UniProtKB">
        <authorList>
            <consortium name="EnsemblMetazoa"/>
        </authorList>
    </citation>
    <scope>IDENTIFICATION</scope>
    <source>
        <strain evidence="3">ACHKN1017</strain>
    </source>
</reference>
<protein>
    <submittedName>
        <fullName evidence="3">Uncharacterized protein</fullName>
    </submittedName>
</protein>
<feature type="region of interest" description="Disordered" evidence="2">
    <location>
        <begin position="669"/>
        <end position="693"/>
    </location>
</feature>